<evidence type="ECO:0000256" key="7">
    <source>
        <dbReference type="ARBA" id="ARBA00023170"/>
    </source>
</evidence>
<feature type="transmembrane region" description="Helical" evidence="9">
    <location>
        <begin position="145"/>
        <end position="170"/>
    </location>
</feature>
<feature type="transmembrane region" description="Helical" evidence="9">
    <location>
        <begin position="208"/>
        <end position="226"/>
    </location>
</feature>
<sequence>MRYLLETFVSKPYPEVCRRKPAPAVAVPQLEWNAGHLAEQPGAPGASPQDPRPLFRALRHLDMLGCTLQVGVSVENPFARSHKRKGLGGVAGLALNEWAAYGNFTMQAFTSPTRQANLHYEWAVPAGLVHKAGLTNLFNELEADVWLCVLAALLLMAAALRVTGGCAAAVSIRAAPAGSIACLLAVLASAMLGVPASSRWRRTLGSPVRVVFVSWILFVLVLTVAYQSMLLSRLTTSVQDHNIHSLAELAELDLPVCMSPSVLHYVKMMADSEAEDASLAAVLQRAKVTTADVFGVAFEALAVGRNMSALWPHEATMYALQRLEHRYHEGKTVDYKMHSFGRVLDLPMSFLLFDKGSPLKEQADHVLGRLGEAGIMTHWLSVDTDVKRWHALRGRLPDHVVLSVAHVKPVFCLYVLGHAIALTAFVAEFWTTRAMHRLVSPPSAKRPAETVVAMSLKSGVVVAALGDVMVVGSSTEVVNQMGKIVGLSAVRKRLASSGNLDVTSK</sequence>
<dbReference type="AlphaFoldDB" id="A0AAV7XT21"/>
<evidence type="ECO:0000256" key="3">
    <source>
        <dbReference type="ARBA" id="ARBA00022475"/>
    </source>
</evidence>
<name>A0AAV7XT21_9NEOP</name>
<evidence type="ECO:0000313" key="11">
    <source>
        <dbReference type="EMBL" id="KAJ1528176.1"/>
    </source>
</evidence>
<feature type="domain" description="Ionotropic glutamate receptor C-terminal" evidence="10">
    <location>
        <begin position="143"/>
        <end position="258"/>
    </location>
</feature>
<dbReference type="InterPro" id="IPR052192">
    <property type="entry name" value="Insect_Ionotropic_Sensory_Rcpt"/>
</dbReference>
<gene>
    <name evidence="11" type="ORF">ONE63_008088</name>
</gene>
<evidence type="ECO:0000256" key="4">
    <source>
        <dbReference type="ARBA" id="ARBA00022692"/>
    </source>
</evidence>
<reference evidence="11" key="1">
    <citation type="submission" date="2022-12" db="EMBL/GenBank/DDBJ databases">
        <title>Chromosome-level genome assembly of the bean flower thrips Megalurothrips usitatus.</title>
        <authorList>
            <person name="Ma L."/>
            <person name="Liu Q."/>
            <person name="Li H."/>
            <person name="Cai W."/>
        </authorList>
    </citation>
    <scope>NUCLEOTIDE SEQUENCE</scope>
    <source>
        <strain evidence="11">Cailab_2022a</strain>
    </source>
</reference>
<evidence type="ECO:0000256" key="1">
    <source>
        <dbReference type="ARBA" id="ARBA00004651"/>
    </source>
</evidence>
<dbReference type="Pfam" id="PF00060">
    <property type="entry name" value="Lig_chan"/>
    <property type="match status" value="1"/>
</dbReference>
<organism evidence="11 12">
    <name type="scientific">Megalurothrips usitatus</name>
    <name type="common">bean blossom thrips</name>
    <dbReference type="NCBI Taxonomy" id="439358"/>
    <lineage>
        <taxon>Eukaryota</taxon>
        <taxon>Metazoa</taxon>
        <taxon>Ecdysozoa</taxon>
        <taxon>Arthropoda</taxon>
        <taxon>Hexapoda</taxon>
        <taxon>Insecta</taxon>
        <taxon>Pterygota</taxon>
        <taxon>Neoptera</taxon>
        <taxon>Paraneoptera</taxon>
        <taxon>Thysanoptera</taxon>
        <taxon>Terebrantia</taxon>
        <taxon>Thripoidea</taxon>
        <taxon>Thripidae</taxon>
        <taxon>Megalurothrips</taxon>
    </lineage>
</organism>
<keyword evidence="3" id="KW-1003">Cell membrane</keyword>
<keyword evidence="8" id="KW-0325">Glycoprotein</keyword>
<comment type="caution">
    <text evidence="11">The sequence shown here is derived from an EMBL/GenBank/DDBJ whole genome shotgun (WGS) entry which is preliminary data.</text>
</comment>
<dbReference type="GO" id="GO:0005886">
    <property type="term" value="C:plasma membrane"/>
    <property type="evidence" value="ECO:0007669"/>
    <property type="project" value="UniProtKB-SubCell"/>
</dbReference>
<evidence type="ECO:0000256" key="9">
    <source>
        <dbReference type="SAM" id="Phobius"/>
    </source>
</evidence>
<keyword evidence="4 9" id="KW-0812">Transmembrane</keyword>
<evidence type="ECO:0000313" key="12">
    <source>
        <dbReference type="Proteomes" id="UP001075354"/>
    </source>
</evidence>
<keyword evidence="6 9" id="KW-0472">Membrane</keyword>
<evidence type="ECO:0000256" key="5">
    <source>
        <dbReference type="ARBA" id="ARBA00022989"/>
    </source>
</evidence>
<dbReference type="Gene3D" id="1.10.287.70">
    <property type="match status" value="1"/>
</dbReference>
<keyword evidence="12" id="KW-1185">Reference proteome</keyword>
<evidence type="ECO:0000256" key="6">
    <source>
        <dbReference type="ARBA" id="ARBA00023136"/>
    </source>
</evidence>
<protein>
    <recommendedName>
        <fullName evidence="10">Ionotropic glutamate receptor C-terminal domain-containing protein</fullName>
    </recommendedName>
</protein>
<keyword evidence="5 9" id="KW-1133">Transmembrane helix</keyword>
<evidence type="ECO:0000256" key="2">
    <source>
        <dbReference type="ARBA" id="ARBA00008685"/>
    </source>
</evidence>
<keyword evidence="7" id="KW-0675">Receptor</keyword>
<evidence type="ECO:0000256" key="8">
    <source>
        <dbReference type="ARBA" id="ARBA00023180"/>
    </source>
</evidence>
<evidence type="ECO:0000259" key="10">
    <source>
        <dbReference type="Pfam" id="PF00060"/>
    </source>
</evidence>
<dbReference type="GO" id="GO:0015276">
    <property type="term" value="F:ligand-gated monoatomic ion channel activity"/>
    <property type="evidence" value="ECO:0007669"/>
    <property type="project" value="InterPro"/>
</dbReference>
<comment type="subcellular location">
    <subcellularLocation>
        <location evidence="1">Cell membrane</location>
        <topology evidence="1">Multi-pass membrane protein</topology>
    </subcellularLocation>
</comment>
<dbReference type="InterPro" id="IPR001320">
    <property type="entry name" value="Iontro_rcpt_C"/>
</dbReference>
<accession>A0AAV7XT21</accession>
<dbReference type="Proteomes" id="UP001075354">
    <property type="component" value="Chromosome 5"/>
</dbReference>
<dbReference type="GO" id="GO:0050906">
    <property type="term" value="P:detection of stimulus involved in sensory perception"/>
    <property type="evidence" value="ECO:0007669"/>
    <property type="project" value="UniProtKB-ARBA"/>
</dbReference>
<comment type="similarity">
    <text evidence="2">Belongs to the glutamate-gated ion channel (TC 1.A.10.1) family.</text>
</comment>
<dbReference type="PANTHER" id="PTHR42643:SF30">
    <property type="entry name" value="IONOTROPIC RECEPTOR 40A-RELATED"/>
    <property type="match status" value="1"/>
</dbReference>
<proteinExistence type="inferred from homology"/>
<dbReference type="PANTHER" id="PTHR42643">
    <property type="entry name" value="IONOTROPIC RECEPTOR 20A-RELATED"/>
    <property type="match status" value="1"/>
</dbReference>
<dbReference type="EMBL" id="JAPTSV010000005">
    <property type="protein sequence ID" value="KAJ1528176.1"/>
    <property type="molecule type" value="Genomic_DNA"/>
</dbReference>
<feature type="transmembrane region" description="Helical" evidence="9">
    <location>
        <begin position="176"/>
        <end position="196"/>
    </location>
</feature>